<evidence type="ECO:0000256" key="3">
    <source>
        <dbReference type="ARBA" id="ARBA00022692"/>
    </source>
</evidence>
<accession>A0A672ITC1</accession>
<feature type="compositionally biased region" description="Low complexity" evidence="8">
    <location>
        <begin position="463"/>
        <end position="477"/>
    </location>
</feature>
<evidence type="ECO:0000256" key="6">
    <source>
        <dbReference type="ARBA" id="ARBA00023136"/>
    </source>
</evidence>
<dbReference type="Pfam" id="PF10267">
    <property type="entry name" value="Tmemb_cc2"/>
    <property type="match status" value="1"/>
</dbReference>
<evidence type="ECO:0000256" key="9">
    <source>
        <dbReference type="SAM" id="Phobius"/>
    </source>
</evidence>
<evidence type="ECO:0000256" key="7">
    <source>
        <dbReference type="SAM" id="Coils"/>
    </source>
</evidence>
<dbReference type="OMA" id="RARDIQX"/>
<gene>
    <name evidence="10" type="primary">tmcc1a</name>
</gene>
<evidence type="ECO:0000256" key="5">
    <source>
        <dbReference type="ARBA" id="ARBA00023054"/>
    </source>
</evidence>
<feature type="compositionally biased region" description="Low complexity" evidence="8">
    <location>
        <begin position="131"/>
        <end position="147"/>
    </location>
</feature>
<sequence length="692" mass="74493">MKCQLDQMQRGVDSRREPEGVGPCSDPGAGGVAAGSHGPGLKRASSQLEPPSFSKMSQNARESMGVLGQGLKQLFQQQRKRLSLSRSTITSSSSSSSSSVVSASGAPTSAPEDPLSRCPDSDGLCAPVIPSAAGRGSAAGGTMRRGTSLQSRRSKGSGSVSGDRDPLLRGSPQAPHRRHTHDPQQHTSRPRSSSTTDTTPSSPAPGCAGGDVVLSSGYQSTEETDRIDRLEVSGLGQTPLAVSCGADSSFPGGEDNTPDPQRTKQAIAQLQQKILKLTEQIKIEQTARDDNVAEYLKLANNADKQQSTRIKQVFEKKNQKSAQTIQQLQRKLEHYHRKLREVEHNGIPRQPKDVLRDMQQGLKDVGAKVTGFSEGVVDSVKGGLSSFSQATHSAAGAVVSKPREIASLIRNKFGSADNIPSLKDSLDDPSVDEAVTGGGGRSLASAGHHLQSSPKYGSEDDCSSATSGSAGANSTTGAPGGPPSSKGNTLERSQSSSLDMLLQEMQELRDGQARLEESLDGVKTHYQRDYTVVMQALQEERFRCERLEEQLNDLTELHQNEILNLKQELASMEEKIAYQSYERARDIQEALEACQTRISKMELQQQQQQVVQLEGLENATARTLLGKLINVLLALMAVLLVFVSTVANCVVPLMKTRSRSLSTLLLILLLAFLWRNWDALSGYTHRALQPPG</sequence>
<dbReference type="GO" id="GO:0016020">
    <property type="term" value="C:membrane"/>
    <property type="evidence" value="ECO:0007669"/>
    <property type="project" value="UniProtKB-SubCell"/>
</dbReference>
<feature type="compositionally biased region" description="Low complexity" evidence="8">
    <location>
        <begin position="190"/>
        <end position="201"/>
    </location>
</feature>
<feature type="compositionally biased region" description="Low complexity" evidence="8">
    <location>
        <begin position="84"/>
        <end position="104"/>
    </location>
</feature>
<comment type="subcellular location">
    <subcellularLocation>
        <location evidence="1">Membrane</location>
    </subcellularLocation>
</comment>
<name>A0A672ITC1_SALFA</name>
<feature type="compositionally biased region" description="Polar residues" evidence="8">
    <location>
        <begin position="44"/>
        <end position="61"/>
    </location>
</feature>
<dbReference type="GO" id="GO:0012505">
    <property type="term" value="C:endomembrane system"/>
    <property type="evidence" value="ECO:0007669"/>
    <property type="project" value="TreeGrafter"/>
</dbReference>
<dbReference type="AlphaFoldDB" id="A0A672ITC1"/>
<reference evidence="10" key="2">
    <citation type="submission" date="2025-08" db="UniProtKB">
        <authorList>
            <consortium name="Ensembl"/>
        </authorList>
    </citation>
    <scope>IDENTIFICATION</scope>
</reference>
<evidence type="ECO:0000256" key="2">
    <source>
        <dbReference type="ARBA" id="ARBA00008108"/>
    </source>
</evidence>
<dbReference type="OrthoDB" id="10072335at2759"/>
<evidence type="ECO:0008006" key="12">
    <source>
        <dbReference type="Google" id="ProtNLM"/>
    </source>
</evidence>
<keyword evidence="5 7" id="KW-0175">Coiled coil</keyword>
<dbReference type="PANTHER" id="PTHR17613:SF22">
    <property type="entry name" value="TRANSMEMBRANE AND COILED-COIL DOMAINS PROTEIN 1 ISOFORM X1"/>
    <property type="match status" value="1"/>
</dbReference>
<organism evidence="10 11">
    <name type="scientific">Salarias fasciatus</name>
    <name type="common">Jewelled blenny</name>
    <name type="synonym">Blennius fasciatus</name>
    <dbReference type="NCBI Taxonomy" id="181472"/>
    <lineage>
        <taxon>Eukaryota</taxon>
        <taxon>Metazoa</taxon>
        <taxon>Chordata</taxon>
        <taxon>Craniata</taxon>
        <taxon>Vertebrata</taxon>
        <taxon>Euteleostomi</taxon>
        <taxon>Actinopterygii</taxon>
        <taxon>Neopterygii</taxon>
        <taxon>Teleostei</taxon>
        <taxon>Neoteleostei</taxon>
        <taxon>Acanthomorphata</taxon>
        <taxon>Ovalentaria</taxon>
        <taxon>Blenniimorphae</taxon>
        <taxon>Blenniiformes</taxon>
        <taxon>Blennioidei</taxon>
        <taxon>Blenniidae</taxon>
        <taxon>Salariinae</taxon>
        <taxon>Salarias</taxon>
    </lineage>
</organism>
<evidence type="ECO:0000256" key="1">
    <source>
        <dbReference type="ARBA" id="ARBA00004370"/>
    </source>
</evidence>
<proteinExistence type="inferred from homology"/>
<keyword evidence="6 9" id="KW-0472">Membrane</keyword>
<feature type="region of interest" description="Disordered" evidence="8">
    <location>
        <begin position="416"/>
        <end position="495"/>
    </location>
</feature>
<feature type="transmembrane region" description="Helical" evidence="9">
    <location>
        <begin position="628"/>
        <end position="653"/>
    </location>
</feature>
<keyword evidence="4 9" id="KW-1133">Transmembrane helix</keyword>
<protein>
    <recommendedName>
        <fullName evidence="12">Transmembrane and coiled-coil domain family 1</fullName>
    </recommendedName>
</protein>
<reference evidence="10" key="1">
    <citation type="submission" date="2019-06" db="EMBL/GenBank/DDBJ databases">
        <authorList>
            <consortium name="Wellcome Sanger Institute Data Sharing"/>
        </authorList>
    </citation>
    <scope>NUCLEOTIDE SEQUENCE [LARGE SCALE GENOMIC DNA]</scope>
</reference>
<feature type="coiled-coil region" evidence="7">
    <location>
        <begin position="498"/>
        <end position="604"/>
    </location>
</feature>
<dbReference type="Ensembl" id="ENSSFAT00005045862.1">
    <property type="protein sequence ID" value="ENSSFAP00005044299.1"/>
    <property type="gene ID" value="ENSSFAG00005021814.1"/>
</dbReference>
<evidence type="ECO:0000313" key="10">
    <source>
        <dbReference type="Ensembl" id="ENSSFAP00005044299.1"/>
    </source>
</evidence>
<reference evidence="10" key="3">
    <citation type="submission" date="2025-09" db="UniProtKB">
        <authorList>
            <consortium name="Ensembl"/>
        </authorList>
    </citation>
    <scope>IDENTIFICATION</scope>
</reference>
<feature type="region of interest" description="Disordered" evidence="8">
    <location>
        <begin position="1"/>
        <end position="65"/>
    </location>
</feature>
<evidence type="ECO:0000256" key="8">
    <source>
        <dbReference type="SAM" id="MobiDB-lite"/>
    </source>
</evidence>
<evidence type="ECO:0000256" key="4">
    <source>
        <dbReference type="ARBA" id="ARBA00022989"/>
    </source>
</evidence>
<keyword evidence="11" id="KW-1185">Reference proteome</keyword>
<comment type="similarity">
    <text evidence="2">Belongs to the TEX28 family.</text>
</comment>
<dbReference type="InParanoid" id="A0A672ITC1"/>
<feature type="coiled-coil region" evidence="7">
    <location>
        <begin position="311"/>
        <end position="345"/>
    </location>
</feature>
<keyword evidence="3 9" id="KW-0812">Transmembrane</keyword>
<evidence type="ECO:0000313" key="11">
    <source>
        <dbReference type="Proteomes" id="UP000472267"/>
    </source>
</evidence>
<dbReference type="InterPro" id="IPR019394">
    <property type="entry name" value="TEX28/TMCC"/>
</dbReference>
<feature type="compositionally biased region" description="Polar residues" evidence="8">
    <location>
        <begin position="486"/>
        <end position="495"/>
    </location>
</feature>
<feature type="transmembrane region" description="Helical" evidence="9">
    <location>
        <begin position="660"/>
        <end position="677"/>
    </location>
</feature>
<feature type="region of interest" description="Disordered" evidence="8">
    <location>
        <begin position="78"/>
        <end position="264"/>
    </location>
</feature>
<dbReference type="Proteomes" id="UP000472267">
    <property type="component" value="Chromosome 20"/>
</dbReference>
<dbReference type="PANTHER" id="PTHR17613">
    <property type="entry name" value="CEREBRAL PROTEIN-11-RELATED"/>
    <property type="match status" value="1"/>
</dbReference>